<comment type="pathway">
    <text evidence="4">Carbohydrate metabolism; hexose metabolism.</text>
</comment>
<dbReference type="PROSITE" id="PS51748">
    <property type="entry name" value="HEXOKINASE_2"/>
    <property type="match status" value="1"/>
</dbReference>
<dbReference type="SUPFAM" id="SSF53067">
    <property type="entry name" value="Actin-like ATPase domain"/>
    <property type="match status" value="4"/>
</dbReference>
<dbReference type="PANTHER" id="PTHR19443">
    <property type="entry name" value="HEXOKINASE"/>
    <property type="match status" value="1"/>
</dbReference>
<evidence type="ECO:0000256" key="1">
    <source>
        <dbReference type="ARBA" id="ARBA00004450"/>
    </source>
</evidence>
<dbReference type="FunFam" id="3.30.420.40:FF:000015">
    <property type="entry name" value="Hexokinase 1"/>
    <property type="match status" value="1"/>
</dbReference>
<evidence type="ECO:0000256" key="10">
    <source>
        <dbReference type="ARBA" id="ARBA00022787"/>
    </source>
</evidence>
<reference evidence="18 19" key="1">
    <citation type="journal article" date="2019" name="Mol. Ecol. Resour.">
        <title>Improving Illumina assemblies with Hi-C and long reads: an example with the North African dromedary.</title>
        <authorList>
            <person name="Elbers J.P."/>
            <person name="Rogers M.F."/>
            <person name="Perelman P.L."/>
            <person name="Proskuryakova A.A."/>
            <person name="Serdyukova N.A."/>
            <person name="Johnson W.E."/>
            <person name="Horin P."/>
            <person name="Corander J."/>
            <person name="Murphy D."/>
            <person name="Burger P.A."/>
        </authorList>
    </citation>
    <scope>NUCLEOTIDE SEQUENCE [LARGE SCALE GENOMIC DNA]</scope>
    <source>
        <strain evidence="18">Drom800</strain>
        <tissue evidence="18">Blood</tissue>
    </source>
</reference>
<evidence type="ECO:0000256" key="6">
    <source>
        <dbReference type="ARBA" id="ARBA00022533"/>
    </source>
</evidence>
<comment type="pathway">
    <text evidence="3">Carbohydrate degradation; glycolysis; D-glyceraldehyde 3-phosphate and glycerone phosphate from D-glucose: step 1/4.</text>
</comment>
<evidence type="ECO:0000256" key="9">
    <source>
        <dbReference type="ARBA" id="ARBA00022777"/>
    </source>
</evidence>
<dbReference type="Pfam" id="PF03727">
    <property type="entry name" value="Hexokinase_2"/>
    <property type="match status" value="1"/>
</dbReference>
<evidence type="ECO:0000256" key="8">
    <source>
        <dbReference type="ARBA" id="ARBA00022741"/>
    </source>
</evidence>
<evidence type="ECO:0000259" key="16">
    <source>
        <dbReference type="Pfam" id="PF00349"/>
    </source>
</evidence>
<dbReference type="EMBL" id="JWIN03000011">
    <property type="protein sequence ID" value="KAB1271065.1"/>
    <property type="molecule type" value="Genomic_DNA"/>
</dbReference>
<evidence type="ECO:0000259" key="17">
    <source>
        <dbReference type="Pfam" id="PF03727"/>
    </source>
</evidence>
<keyword evidence="10" id="KW-0496">Mitochondrion</keyword>
<dbReference type="PANTHER" id="PTHR19443:SF28">
    <property type="entry name" value="HEXOKINASE HKDC1"/>
    <property type="match status" value="1"/>
</dbReference>
<name>A0A5N4DJ03_CAMDR</name>
<evidence type="ECO:0000256" key="3">
    <source>
        <dbReference type="ARBA" id="ARBA00004888"/>
    </source>
</evidence>
<dbReference type="PRINTS" id="PR00475">
    <property type="entry name" value="HEXOKINASE"/>
</dbReference>
<evidence type="ECO:0000256" key="13">
    <source>
        <dbReference type="ARBA" id="ARBA00044613"/>
    </source>
</evidence>
<evidence type="ECO:0000313" key="19">
    <source>
        <dbReference type="Proteomes" id="UP000299084"/>
    </source>
</evidence>
<dbReference type="GO" id="GO:0005741">
    <property type="term" value="C:mitochondrial outer membrane"/>
    <property type="evidence" value="ECO:0007669"/>
    <property type="project" value="UniProtKB-SubCell"/>
</dbReference>
<dbReference type="EC" id="2.7.1.-" evidence="15"/>
<dbReference type="GO" id="GO:0001678">
    <property type="term" value="P:intracellular glucose homeostasis"/>
    <property type="evidence" value="ECO:0007669"/>
    <property type="project" value="InterPro"/>
</dbReference>
<dbReference type="InterPro" id="IPR019807">
    <property type="entry name" value="Hexokinase_BS"/>
</dbReference>
<evidence type="ECO:0000256" key="11">
    <source>
        <dbReference type="ARBA" id="ARBA00022840"/>
    </source>
</evidence>
<dbReference type="AlphaFoldDB" id="A0A5N4DJ03"/>
<evidence type="ECO:0000256" key="12">
    <source>
        <dbReference type="ARBA" id="ARBA00023152"/>
    </source>
</evidence>
<comment type="subcellular location">
    <subcellularLocation>
        <location evidence="2">Cytoplasm</location>
        <location evidence="2">Cytosol</location>
    </subcellularLocation>
    <subcellularLocation>
        <location evidence="1">Mitochondrion outer membrane</location>
        <topology evidence="1">Peripheral membrane protein</topology>
    </subcellularLocation>
</comment>
<evidence type="ECO:0000256" key="5">
    <source>
        <dbReference type="ARBA" id="ARBA00009225"/>
    </source>
</evidence>
<protein>
    <recommendedName>
        <fullName evidence="15">Phosphotransferase</fullName>
        <ecNumber evidence="15">2.7.1.-</ecNumber>
    </recommendedName>
</protein>
<evidence type="ECO:0000256" key="14">
    <source>
        <dbReference type="ARBA" id="ARBA00048160"/>
    </source>
</evidence>
<comment type="similarity">
    <text evidence="5 15">Belongs to the hexokinase family.</text>
</comment>
<comment type="catalytic activity">
    <reaction evidence="14">
        <text>D-glucose + ATP = D-glucose 6-phosphate + ADP + H(+)</text>
        <dbReference type="Rhea" id="RHEA:17825"/>
        <dbReference type="ChEBI" id="CHEBI:4167"/>
        <dbReference type="ChEBI" id="CHEBI:15378"/>
        <dbReference type="ChEBI" id="CHEBI:30616"/>
        <dbReference type="ChEBI" id="CHEBI:61548"/>
        <dbReference type="ChEBI" id="CHEBI:456216"/>
        <dbReference type="EC" id="2.7.1.1"/>
    </reaction>
    <physiologicalReaction direction="left-to-right" evidence="14">
        <dbReference type="Rhea" id="RHEA:17826"/>
    </physiologicalReaction>
</comment>
<keyword evidence="9 15" id="KW-0418">Kinase</keyword>
<accession>A0A5N4DJ03</accession>
<feature type="domain" description="Hexokinase C-terminal" evidence="17">
    <location>
        <begin position="304"/>
        <end position="500"/>
    </location>
</feature>
<dbReference type="GO" id="GO:0005829">
    <property type="term" value="C:cytosol"/>
    <property type="evidence" value="ECO:0007669"/>
    <property type="project" value="UniProtKB-SubCell"/>
</dbReference>
<dbReference type="GO" id="GO:0006096">
    <property type="term" value="P:glycolytic process"/>
    <property type="evidence" value="ECO:0007669"/>
    <property type="project" value="UniProtKB-UniPathway"/>
</dbReference>
<dbReference type="GO" id="GO:0005524">
    <property type="term" value="F:ATP binding"/>
    <property type="evidence" value="ECO:0007669"/>
    <property type="project" value="UniProtKB-UniRule"/>
</dbReference>
<keyword evidence="10" id="KW-1000">Mitochondrion outer membrane</keyword>
<keyword evidence="6" id="KW-0021">Allosteric enzyme</keyword>
<dbReference type="PROSITE" id="PS00378">
    <property type="entry name" value="HEXOKINASE_1"/>
    <property type="match status" value="1"/>
</dbReference>
<comment type="caution">
    <text evidence="18">The sequence shown here is derived from an EMBL/GenBank/DDBJ whole genome shotgun (WGS) entry which is preliminary data.</text>
</comment>
<dbReference type="InterPro" id="IPR022672">
    <property type="entry name" value="Hexokinase_N"/>
</dbReference>
<keyword evidence="8 15" id="KW-0547">Nucleotide-binding</keyword>
<dbReference type="Gene3D" id="3.30.420.40">
    <property type="match status" value="1"/>
</dbReference>
<dbReference type="Gene3D" id="1.10.287.1250">
    <property type="match status" value="1"/>
</dbReference>
<keyword evidence="11 15" id="KW-0067">ATP-binding</keyword>
<organism evidence="18 19">
    <name type="scientific">Camelus dromedarius</name>
    <name type="common">Dromedary</name>
    <name type="synonym">Arabian camel</name>
    <dbReference type="NCBI Taxonomy" id="9838"/>
    <lineage>
        <taxon>Eukaryota</taxon>
        <taxon>Metazoa</taxon>
        <taxon>Chordata</taxon>
        <taxon>Craniata</taxon>
        <taxon>Vertebrata</taxon>
        <taxon>Euteleostomi</taxon>
        <taxon>Mammalia</taxon>
        <taxon>Eutheria</taxon>
        <taxon>Laurasiatheria</taxon>
        <taxon>Artiodactyla</taxon>
        <taxon>Tylopoda</taxon>
        <taxon>Camelidae</taxon>
        <taxon>Camelus</taxon>
    </lineage>
</organism>
<dbReference type="Proteomes" id="UP000299084">
    <property type="component" value="Unassembled WGS sequence"/>
</dbReference>
<dbReference type="Pfam" id="PF00349">
    <property type="entry name" value="Hexokinase_1"/>
    <property type="match status" value="2"/>
</dbReference>
<evidence type="ECO:0000256" key="2">
    <source>
        <dbReference type="ARBA" id="ARBA00004514"/>
    </source>
</evidence>
<keyword evidence="12 15" id="KW-0324">Glycolysis</keyword>
<feature type="domain" description="Hexokinase N-terminal" evidence="16">
    <location>
        <begin position="153"/>
        <end position="297"/>
    </location>
</feature>
<dbReference type="UniPathway" id="UPA00109">
    <property type="reaction ID" value="UER00180"/>
</dbReference>
<dbReference type="InterPro" id="IPR043129">
    <property type="entry name" value="ATPase_NBD"/>
</dbReference>
<dbReference type="GO" id="GO:0008865">
    <property type="term" value="F:fructokinase activity"/>
    <property type="evidence" value="ECO:0007669"/>
    <property type="project" value="TreeGrafter"/>
</dbReference>
<keyword evidence="19" id="KW-1185">Reference proteome</keyword>
<keyword evidence="7 15" id="KW-0808">Transferase</keyword>
<dbReference type="FunFam" id="3.40.367.20:FF:000020">
    <property type="entry name" value="Hexokinase-1"/>
    <property type="match status" value="1"/>
</dbReference>
<gene>
    <name evidence="18" type="ORF">Cadr_000009162</name>
</gene>
<keyword evidence="10" id="KW-0472">Membrane</keyword>
<evidence type="ECO:0000256" key="7">
    <source>
        <dbReference type="ARBA" id="ARBA00022679"/>
    </source>
</evidence>
<dbReference type="GO" id="GO:0005536">
    <property type="term" value="F:D-glucose binding"/>
    <property type="evidence" value="ECO:0007669"/>
    <property type="project" value="InterPro"/>
</dbReference>
<evidence type="ECO:0000256" key="4">
    <source>
        <dbReference type="ARBA" id="ARBA00005028"/>
    </source>
</evidence>
<comment type="catalytic activity">
    <reaction evidence="13">
        <text>a D-hexose + ATP = a D-hexose 6-phosphate + ADP + H(+)</text>
        <dbReference type="Rhea" id="RHEA:22740"/>
        <dbReference type="ChEBI" id="CHEBI:4194"/>
        <dbReference type="ChEBI" id="CHEBI:15378"/>
        <dbReference type="ChEBI" id="CHEBI:30616"/>
        <dbReference type="ChEBI" id="CHEBI:229467"/>
        <dbReference type="ChEBI" id="CHEBI:456216"/>
        <dbReference type="EC" id="2.7.1.1"/>
    </reaction>
    <physiologicalReaction direction="left-to-right" evidence="13">
        <dbReference type="Rhea" id="RHEA:22741"/>
    </physiologicalReaction>
</comment>
<dbReference type="GO" id="GO:0006006">
    <property type="term" value="P:glucose metabolic process"/>
    <property type="evidence" value="ECO:0007669"/>
    <property type="project" value="TreeGrafter"/>
</dbReference>
<feature type="domain" description="Hexokinase N-terminal" evidence="16">
    <location>
        <begin position="61"/>
        <end position="116"/>
    </location>
</feature>
<sequence>MIVSYFAFTPVFRYPKRLHKVVRKLVPNCDVRFLLSESGSTKGAAMVTAVASRVQAQRKQIDKVLALFQLTREQLEGVQDKMRVELDYGLKRDTHPLATVKMLPTYVRGMPDGTAQVGRLWVCSVLVSPLPPNARTQGPARYMLVDAAPTFSTTEKGKFLALDLGGTNFRVLLVKIRSGWRSVRIYNKIFAIPLEIMQGTGEELFDHIVQCIADFLDYMGLKGAQLPLGFTFSFPCRQASIDKGTLIEWTKGFKATDCEGEDVVDMLREAIKRRNEFDLDIVAVVNDTVGTMMTCGYEDPNCEVGLIAGTGSNMCYMEEMRNIELVEGDEGKMCINTEWGGFGDNGCIDDIRTQYDKEVDEGSLNPGKQRYEKMTSGMYLGEIVRQILIDLTKQGLLFRGQISERLRTRGIFETKFLSQIESDRLALLQVRRILQQLGLDSTCEDSIVVKEVCGAVSRRAAQLYGAGLAAIVEKRREDQGLEHLKITVGVDGTLYKLHPQ</sequence>
<dbReference type="InterPro" id="IPR001312">
    <property type="entry name" value="Hexokinase"/>
</dbReference>
<evidence type="ECO:0000313" key="18">
    <source>
        <dbReference type="EMBL" id="KAB1271065.1"/>
    </source>
</evidence>
<dbReference type="GO" id="GO:0004340">
    <property type="term" value="F:glucokinase activity"/>
    <property type="evidence" value="ECO:0007669"/>
    <property type="project" value="TreeGrafter"/>
</dbReference>
<dbReference type="UniPathway" id="UPA00242"/>
<proteinExistence type="inferred from homology"/>
<dbReference type="InterPro" id="IPR022673">
    <property type="entry name" value="Hexokinase_C"/>
</dbReference>
<evidence type="ECO:0000256" key="15">
    <source>
        <dbReference type="RuleBase" id="RU362007"/>
    </source>
</evidence>
<dbReference type="Gene3D" id="3.40.367.20">
    <property type="match status" value="2"/>
</dbReference>